<dbReference type="AlphaFoldDB" id="A0AAD6ZH41"/>
<protein>
    <submittedName>
        <fullName evidence="2">Uncharacterized protein</fullName>
    </submittedName>
</protein>
<sequence length="248" mass="29297">MDSETQIMDSDSQPMDDSWPEAENMVSELDYYDEEPPSPTPSFPPSGTGDRRPQLTLVDQQRLSLYILTQRDRPISSLETMKKFVESPDNVESRVEELNEQYSEDLDKLYTALAEEYMDEEDDRYYSFDANELPDKDSQASNAYWTKRDKDSDAPTVWDYAVEHTMSTYRTRMEEIRRQVATREMDERMAILDFPQSTEEYRQKPKDIQHRAARFLVLESDEEREKMLVAFDWTWSQVAPLKDEFQAN</sequence>
<feature type="region of interest" description="Disordered" evidence="1">
    <location>
        <begin position="1"/>
        <end position="54"/>
    </location>
</feature>
<evidence type="ECO:0000256" key="1">
    <source>
        <dbReference type="SAM" id="MobiDB-lite"/>
    </source>
</evidence>
<feature type="non-terminal residue" evidence="2">
    <location>
        <position position="1"/>
    </location>
</feature>
<accession>A0AAD6ZH41</accession>
<feature type="compositionally biased region" description="Polar residues" evidence="1">
    <location>
        <begin position="1"/>
        <end position="15"/>
    </location>
</feature>
<evidence type="ECO:0000313" key="3">
    <source>
        <dbReference type="Proteomes" id="UP001218218"/>
    </source>
</evidence>
<dbReference type="Proteomes" id="UP001218218">
    <property type="component" value="Unassembled WGS sequence"/>
</dbReference>
<dbReference type="EMBL" id="JARIHO010000048">
    <property type="protein sequence ID" value="KAJ7322979.1"/>
    <property type="molecule type" value="Genomic_DNA"/>
</dbReference>
<gene>
    <name evidence="2" type="ORF">DFH08DRAFT_753312</name>
</gene>
<comment type="caution">
    <text evidence="2">The sequence shown here is derived from an EMBL/GenBank/DDBJ whole genome shotgun (WGS) entry which is preliminary data.</text>
</comment>
<name>A0AAD6ZH41_9AGAR</name>
<keyword evidence="3" id="KW-1185">Reference proteome</keyword>
<evidence type="ECO:0000313" key="2">
    <source>
        <dbReference type="EMBL" id="KAJ7322979.1"/>
    </source>
</evidence>
<organism evidence="2 3">
    <name type="scientific">Mycena albidolilacea</name>
    <dbReference type="NCBI Taxonomy" id="1033008"/>
    <lineage>
        <taxon>Eukaryota</taxon>
        <taxon>Fungi</taxon>
        <taxon>Dikarya</taxon>
        <taxon>Basidiomycota</taxon>
        <taxon>Agaricomycotina</taxon>
        <taxon>Agaricomycetes</taxon>
        <taxon>Agaricomycetidae</taxon>
        <taxon>Agaricales</taxon>
        <taxon>Marasmiineae</taxon>
        <taxon>Mycenaceae</taxon>
        <taxon>Mycena</taxon>
    </lineage>
</organism>
<reference evidence="2" key="1">
    <citation type="submission" date="2023-03" db="EMBL/GenBank/DDBJ databases">
        <title>Massive genome expansion in bonnet fungi (Mycena s.s.) driven by repeated elements and novel gene families across ecological guilds.</title>
        <authorList>
            <consortium name="Lawrence Berkeley National Laboratory"/>
            <person name="Harder C.B."/>
            <person name="Miyauchi S."/>
            <person name="Viragh M."/>
            <person name="Kuo A."/>
            <person name="Thoen E."/>
            <person name="Andreopoulos B."/>
            <person name="Lu D."/>
            <person name="Skrede I."/>
            <person name="Drula E."/>
            <person name="Henrissat B."/>
            <person name="Morin E."/>
            <person name="Kohler A."/>
            <person name="Barry K."/>
            <person name="LaButti K."/>
            <person name="Morin E."/>
            <person name="Salamov A."/>
            <person name="Lipzen A."/>
            <person name="Mereny Z."/>
            <person name="Hegedus B."/>
            <person name="Baldrian P."/>
            <person name="Stursova M."/>
            <person name="Weitz H."/>
            <person name="Taylor A."/>
            <person name="Grigoriev I.V."/>
            <person name="Nagy L.G."/>
            <person name="Martin F."/>
            <person name="Kauserud H."/>
        </authorList>
    </citation>
    <scope>NUCLEOTIDE SEQUENCE</scope>
    <source>
        <strain evidence="2">CBHHK002</strain>
    </source>
</reference>
<proteinExistence type="predicted"/>